<keyword evidence="2" id="KW-1185">Reference proteome</keyword>
<dbReference type="EMBL" id="LHPN01000003">
    <property type="protein sequence ID" value="OAL73277.1"/>
    <property type="molecule type" value="Genomic_DNA"/>
</dbReference>
<accession>A0A178FP41</accession>
<gene>
    <name evidence="1" type="ORF">A7D00_3052</name>
</gene>
<dbReference type="Proteomes" id="UP000243519">
    <property type="component" value="Unassembled WGS sequence"/>
</dbReference>
<organism evidence="1 2">
    <name type="scientific">Trichophyton violaceum</name>
    <dbReference type="NCBI Taxonomy" id="34388"/>
    <lineage>
        <taxon>Eukaryota</taxon>
        <taxon>Fungi</taxon>
        <taxon>Dikarya</taxon>
        <taxon>Ascomycota</taxon>
        <taxon>Pezizomycotina</taxon>
        <taxon>Eurotiomycetes</taxon>
        <taxon>Eurotiomycetidae</taxon>
        <taxon>Onygenales</taxon>
        <taxon>Arthrodermataceae</taxon>
        <taxon>Trichophyton</taxon>
    </lineage>
</organism>
<proteinExistence type="predicted"/>
<reference evidence="1 2" key="1">
    <citation type="submission" date="2016-05" db="EMBL/GenBank/DDBJ databases">
        <title>Genome sequencing of Trichophyton violaceum CMCC(F)T3l isolated from hair.</title>
        <authorList>
            <person name="Zhan P."/>
            <person name="Tao Y."/>
            <person name="Liu W."/>
        </authorList>
    </citation>
    <scope>NUCLEOTIDE SEQUENCE [LARGE SCALE GENOMIC DNA]</scope>
    <source>
        <strain evidence="2">CMCC(F)T3l</strain>
    </source>
</reference>
<comment type="caution">
    <text evidence="1">The sequence shown here is derived from an EMBL/GenBank/DDBJ whole genome shotgun (WGS) entry which is preliminary data.</text>
</comment>
<evidence type="ECO:0000313" key="1">
    <source>
        <dbReference type="EMBL" id="OAL73277.1"/>
    </source>
</evidence>
<dbReference type="AlphaFoldDB" id="A0A178FP41"/>
<evidence type="ECO:0000313" key="2">
    <source>
        <dbReference type="Proteomes" id="UP000243519"/>
    </source>
</evidence>
<dbReference type="OrthoDB" id="4203691at2759"/>
<name>A0A178FP41_TRIVO</name>
<protein>
    <submittedName>
        <fullName evidence="1">Uncharacterized protein</fullName>
    </submittedName>
</protein>
<sequence>MAGRAKQLPLELINACSNLFQSHIKAIVEGKNPHVTFPFKGIKLPRDTKEHCPFTDLEEVRNSVTIQFLGTPHGNITAHLFNDGTLKTSTMMHQENNRRREQEAGLLVEENKFPHLNQTPLRTQAYNRKMARIEMHGTTQPGVS</sequence>